<dbReference type="Proteomes" id="UP000245383">
    <property type="component" value="Unassembled WGS sequence"/>
</dbReference>
<dbReference type="GO" id="GO:0008270">
    <property type="term" value="F:zinc ion binding"/>
    <property type="evidence" value="ECO:0007669"/>
    <property type="project" value="InterPro"/>
</dbReference>
<gene>
    <name evidence="5" type="ORF">BB561_003501</name>
</gene>
<evidence type="ECO:0000256" key="2">
    <source>
        <dbReference type="ARBA" id="ARBA00023242"/>
    </source>
</evidence>
<dbReference type="Pfam" id="PF00172">
    <property type="entry name" value="Zn_clus"/>
    <property type="match status" value="1"/>
</dbReference>
<dbReference type="AlphaFoldDB" id="A0A2T9YKX6"/>
<feature type="domain" description="Zn(2)-C6 fungal-type" evidence="4">
    <location>
        <begin position="48"/>
        <end position="79"/>
    </location>
</feature>
<accession>A0A2T9YKX6</accession>
<sequence>MDKTKHQCDAIRIKPEEFCIHGKERNRYIANNNLGSPWKPKRAQVKVACVNCQKACKKCDESRPCQRCIKYNLADSCVDSVRKERKSGIKRGPYKRRQVKNKNSKSPLVEKSPSSNDINKLAVHNLINPHQEQDFLHSRYTDEYLVSNHDAYRFKSEGQLVVNDISKTPLSDLSYNTPPLYLLSRTHKRSVNQMDKKYKPKAMSEFPVSGKKEFGTIEKYDSVCINTAKSSKNNTRNDRYDYTRNFARSNTENLGEFSQIENLRLAKEQTAPSFHLTTLNSYRNSDIFESKYSISGALPENLLEPQQYQIPNQPSQRIYENKTFKPHRSLSSERHTEIIKSTRTKVQSYSDGYLLTENIRPDYNLENVPNLRKNRESIFLKNPYYFSSHDHNILGKNPSIERASTDQNFMGSVNEPTARNTKRNSAMYVGEPYNFQERRSYDLKN</sequence>
<evidence type="ECO:0000256" key="3">
    <source>
        <dbReference type="SAM" id="MobiDB-lite"/>
    </source>
</evidence>
<feature type="compositionally biased region" description="Basic residues" evidence="3">
    <location>
        <begin position="87"/>
        <end position="103"/>
    </location>
</feature>
<reference evidence="5 6" key="1">
    <citation type="journal article" date="2018" name="MBio">
        <title>Comparative Genomics Reveals the Core Gene Toolbox for the Fungus-Insect Symbiosis.</title>
        <authorList>
            <person name="Wang Y."/>
            <person name="Stata M."/>
            <person name="Wang W."/>
            <person name="Stajich J.E."/>
            <person name="White M.M."/>
            <person name="Moncalvo J.M."/>
        </authorList>
    </citation>
    <scope>NUCLEOTIDE SEQUENCE [LARGE SCALE GENOMIC DNA]</scope>
    <source>
        <strain evidence="5 6">SWE-8-4</strain>
    </source>
</reference>
<keyword evidence="1" id="KW-0479">Metal-binding</keyword>
<feature type="region of interest" description="Disordered" evidence="3">
    <location>
        <begin position="87"/>
        <end position="115"/>
    </location>
</feature>
<dbReference type="CDD" id="cd00067">
    <property type="entry name" value="GAL4"/>
    <property type="match status" value="1"/>
</dbReference>
<dbReference type="GO" id="GO:0000981">
    <property type="term" value="F:DNA-binding transcription factor activity, RNA polymerase II-specific"/>
    <property type="evidence" value="ECO:0007669"/>
    <property type="project" value="InterPro"/>
</dbReference>
<evidence type="ECO:0000259" key="4">
    <source>
        <dbReference type="PROSITE" id="PS50048"/>
    </source>
</evidence>
<dbReference type="EMBL" id="MBFR01000142">
    <property type="protein sequence ID" value="PVU92996.1"/>
    <property type="molecule type" value="Genomic_DNA"/>
</dbReference>
<evidence type="ECO:0000256" key="1">
    <source>
        <dbReference type="ARBA" id="ARBA00022723"/>
    </source>
</evidence>
<evidence type="ECO:0000313" key="5">
    <source>
        <dbReference type="EMBL" id="PVU92996.1"/>
    </source>
</evidence>
<evidence type="ECO:0000313" key="6">
    <source>
        <dbReference type="Proteomes" id="UP000245383"/>
    </source>
</evidence>
<keyword evidence="2" id="KW-0539">Nucleus</keyword>
<dbReference type="OrthoDB" id="5575144at2759"/>
<comment type="caution">
    <text evidence="5">The sequence shown here is derived from an EMBL/GenBank/DDBJ whole genome shotgun (WGS) entry which is preliminary data.</text>
</comment>
<proteinExistence type="predicted"/>
<dbReference type="PROSITE" id="PS50048">
    <property type="entry name" value="ZN2_CY6_FUNGAL_2"/>
    <property type="match status" value="1"/>
</dbReference>
<dbReference type="STRING" id="133385.A0A2T9YKX6"/>
<dbReference type="PANTHER" id="PTHR47659">
    <property type="entry name" value="ZN(II)2CYS6 TRANSCRIPTION FACTOR (EUROFUNG)-RELATED"/>
    <property type="match status" value="1"/>
</dbReference>
<dbReference type="PANTHER" id="PTHR47659:SF7">
    <property type="entry name" value="FUNGAL TRANSCRIPTIONAL REGULATORY PROTEIN, N-TERMINAL DOMAIN-CONTAINING PROTEIN"/>
    <property type="match status" value="1"/>
</dbReference>
<dbReference type="SUPFAM" id="SSF57701">
    <property type="entry name" value="Zn2/Cys6 DNA-binding domain"/>
    <property type="match status" value="1"/>
</dbReference>
<protein>
    <recommendedName>
        <fullName evidence="4">Zn(2)-C6 fungal-type domain-containing protein</fullName>
    </recommendedName>
</protein>
<dbReference type="InterPro" id="IPR001138">
    <property type="entry name" value="Zn2Cys6_DnaBD"/>
</dbReference>
<dbReference type="SMART" id="SM00066">
    <property type="entry name" value="GAL4"/>
    <property type="match status" value="1"/>
</dbReference>
<dbReference type="InterPro" id="IPR036864">
    <property type="entry name" value="Zn2-C6_fun-type_DNA-bd_sf"/>
</dbReference>
<name>A0A2T9YKX6_9FUNG</name>
<organism evidence="5 6">
    <name type="scientific">Smittium simulii</name>
    <dbReference type="NCBI Taxonomy" id="133385"/>
    <lineage>
        <taxon>Eukaryota</taxon>
        <taxon>Fungi</taxon>
        <taxon>Fungi incertae sedis</taxon>
        <taxon>Zoopagomycota</taxon>
        <taxon>Kickxellomycotina</taxon>
        <taxon>Harpellomycetes</taxon>
        <taxon>Harpellales</taxon>
        <taxon>Legeriomycetaceae</taxon>
        <taxon>Smittium</taxon>
    </lineage>
</organism>
<dbReference type="InterPro" id="IPR050335">
    <property type="entry name" value="ERT1_acuK_gluconeogen_tf"/>
</dbReference>
<keyword evidence="6" id="KW-1185">Reference proteome</keyword>